<dbReference type="PANTHER" id="PTHR47584">
    <property type="match status" value="1"/>
</dbReference>
<dbReference type="AlphaFoldDB" id="A0A6A1WJR3"/>
<evidence type="ECO:0000313" key="3">
    <source>
        <dbReference type="EMBL" id="KAB1225364.1"/>
    </source>
</evidence>
<feature type="compositionally biased region" description="Basic and acidic residues" evidence="1">
    <location>
        <begin position="276"/>
        <end position="295"/>
    </location>
</feature>
<dbReference type="PANTHER" id="PTHR47584:SF14">
    <property type="entry name" value="L10-INTERACTING MYB DOMAIN-CONTAINING PROTEIN-LIKE"/>
    <property type="match status" value="1"/>
</dbReference>
<gene>
    <name evidence="3" type="ORF">CJ030_MR1G015696</name>
</gene>
<comment type="caution">
    <text evidence="3">The sequence shown here is derived from an EMBL/GenBank/DDBJ whole genome shotgun (WGS) entry which is preliminary data.</text>
</comment>
<sequence length="437" mass="49123">MTVLIGNLHGSTGLSFYTSEKTLRAAFEGYELLKVEINISELNPKWYSNGTCSSSLALSFTNDGKLVKRIEYQQIVIPQRFDPTAALIHPDFGVTSFYISNVDPYNLRPRSWISLNNSNIRKPPRRRKLMGKGSDWTASQELHLLNILKDKAGDGFVQNALPHAGMWPVITSQFNTATGLSKTTAQVQEKLRRMKKQWKRFRYLLHHETGFGWDASTNTVSGTVAQWESYLSVHKNAAPFRKKGLANYELMTELFASSTVTGRLKHASPSSSPDTGYEREFERELHELGMEDSHDPPTPPASATRPPSPTRTNSGKQASDSTSSIHQHSKRSRGKSQADKNSTTLLKFVGAQDRCNEILEQWIAIQNKVVGIITSNQVGPDCARDTYSKCLIMMQLILGEDEHAVFLKGCKELESEYVQKAFLVMTEAQRKTWLYAL</sequence>
<feature type="compositionally biased region" description="Polar residues" evidence="1">
    <location>
        <begin position="313"/>
        <end position="326"/>
    </location>
</feature>
<protein>
    <recommendedName>
        <fullName evidence="2">Myb/SANT-like domain-containing protein</fullName>
    </recommendedName>
</protein>
<reference evidence="3 4" key="1">
    <citation type="journal article" date="2019" name="Plant Biotechnol. J.">
        <title>The red bayberry genome and genetic basis of sex determination.</title>
        <authorList>
            <person name="Jia H.M."/>
            <person name="Jia H.J."/>
            <person name="Cai Q.L."/>
            <person name="Wang Y."/>
            <person name="Zhao H.B."/>
            <person name="Yang W.F."/>
            <person name="Wang G.Y."/>
            <person name="Li Y.H."/>
            <person name="Zhan D.L."/>
            <person name="Shen Y.T."/>
            <person name="Niu Q.F."/>
            <person name="Chang L."/>
            <person name="Qiu J."/>
            <person name="Zhao L."/>
            <person name="Xie H.B."/>
            <person name="Fu W.Y."/>
            <person name="Jin J."/>
            <person name="Li X.W."/>
            <person name="Jiao Y."/>
            <person name="Zhou C.C."/>
            <person name="Tu T."/>
            <person name="Chai C.Y."/>
            <person name="Gao J.L."/>
            <person name="Fan L.J."/>
            <person name="van de Weg E."/>
            <person name="Wang J.Y."/>
            <person name="Gao Z.S."/>
        </authorList>
    </citation>
    <scope>NUCLEOTIDE SEQUENCE [LARGE SCALE GENOMIC DNA]</scope>
    <source>
        <tissue evidence="3">Leaves</tissue>
    </source>
</reference>
<accession>A0A6A1WJR3</accession>
<proteinExistence type="predicted"/>
<evidence type="ECO:0000313" key="4">
    <source>
        <dbReference type="Proteomes" id="UP000516437"/>
    </source>
</evidence>
<organism evidence="3 4">
    <name type="scientific">Morella rubra</name>
    <name type="common">Chinese bayberry</name>
    <dbReference type="NCBI Taxonomy" id="262757"/>
    <lineage>
        <taxon>Eukaryota</taxon>
        <taxon>Viridiplantae</taxon>
        <taxon>Streptophyta</taxon>
        <taxon>Embryophyta</taxon>
        <taxon>Tracheophyta</taxon>
        <taxon>Spermatophyta</taxon>
        <taxon>Magnoliopsida</taxon>
        <taxon>eudicotyledons</taxon>
        <taxon>Gunneridae</taxon>
        <taxon>Pentapetalae</taxon>
        <taxon>rosids</taxon>
        <taxon>fabids</taxon>
        <taxon>Fagales</taxon>
        <taxon>Myricaceae</taxon>
        <taxon>Morella</taxon>
    </lineage>
</organism>
<dbReference type="OrthoDB" id="1402656at2759"/>
<dbReference type="Proteomes" id="UP000516437">
    <property type="component" value="Chromosome 1"/>
</dbReference>
<dbReference type="InterPro" id="IPR045026">
    <property type="entry name" value="LIMYB"/>
</dbReference>
<name>A0A6A1WJR3_9ROSI</name>
<evidence type="ECO:0000259" key="2">
    <source>
        <dbReference type="Pfam" id="PF12776"/>
    </source>
</evidence>
<feature type="region of interest" description="Disordered" evidence="1">
    <location>
        <begin position="259"/>
        <end position="340"/>
    </location>
</feature>
<keyword evidence="4" id="KW-1185">Reference proteome</keyword>
<feature type="domain" description="Myb/SANT-like" evidence="2">
    <location>
        <begin position="136"/>
        <end position="230"/>
    </location>
</feature>
<evidence type="ECO:0000256" key="1">
    <source>
        <dbReference type="SAM" id="MobiDB-lite"/>
    </source>
</evidence>
<dbReference type="EMBL" id="RXIC02000019">
    <property type="protein sequence ID" value="KAB1225364.1"/>
    <property type="molecule type" value="Genomic_DNA"/>
</dbReference>
<dbReference type="InterPro" id="IPR024752">
    <property type="entry name" value="Myb/SANT-like_dom"/>
</dbReference>
<dbReference type="Pfam" id="PF12776">
    <property type="entry name" value="Myb_DNA-bind_3"/>
    <property type="match status" value="1"/>
</dbReference>